<reference evidence="1" key="1">
    <citation type="submission" date="2019-08" db="EMBL/GenBank/DDBJ databases">
        <authorList>
            <person name="Kucharzyk K."/>
            <person name="Murdoch R.W."/>
            <person name="Higgins S."/>
            <person name="Loffler F."/>
        </authorList>
    </citation>
    <scope>NUCLEOTIDE SEQUENCE</scope>
</reference>
<dbReference type="EMBL" id="VSSQ01064408">
    <property type="protein sequence ID" value="MPN17312.1"/>
    <property type="molecule type" value="Genomic_DNA"/>
</dbReference>
<accession>A0A645FUJ1</accession>
<name>A0A645FUJ1_9ZZZZ</name>
<gene>
    <name evidence="1" type="ORF">SDC9_164665</name>
</gene>
<comment type="caution">
    <text evidence="1">The sequence shown here is derived from an EMBL/GenBank/DDBJ whole genome shotgun (WGS) entry which is preliminary data.</text>
</comment>
<protein>
    <submittedName>
        <fullName evidence="1">Uncharacterized protein</fullName>
    </submittedName>
</protein>
<sequence>MLHIQMFCLNVSCPPTASIMFITHDGASMTVPPITESIVYRMINGDINENTVAKPMLIMDAK</sequence>
<proteinExistence type="predicted"/>
<evidence type="ECO:0000313" key="1">
    <source>
        <dbReference type="EMBL" id="MPN17312.1"/>
    </source>
</evidence>
<dbReference type="AlphaFoldDB" id="A0A645FUJ1"/>
<organism evidence="1">
    <name type="scientific">bioreactor metagenome</name>
    <dbReference type="NCBI Taxonomy" id="1076179"/>
    <lineage>
        <taxon>unclassified sequences</taxon>
        <taxon>metagenomes</taxon>
        <taxon>ecological metagenomes</taxon>
    </lineage>
</organism>